<dbReference type="AlphaFoldDB" id="A0A1H0QTK2"/>
<reference evidence="9" key="1">
    <citation type="submission" date="2016-10" db="EMBL/GenBank/DDBJ databases">
        <authorList>
            <person name="Varghese N."/>
            <person name="Submissions S."/>
        </authorList>
    </citation>
    <scope>NUCLEOTIDE SEQUENCE [LARGE SCALE GENOMIC DNA]</scope>
    <source>
        <strain evidence="9">IBRC-M 10655</strain>
    </source>
</reference>
<feature type="transmembrane region" description="Helical" evidence="7">
    <location>
        <begin position="151"/>
        <end position="173"/>
    </location>
</feature>
<feature type="transmembrane region" description="Helical" evidence="7">
    <location>
        <begin position="258"/>
        <end position="278"/>
    </location>
</feature>
<dbReference type="InterPro" id="IPR036259">
    <property type="entry name" value="MFS_trans_sf"/>
</dbReference>
<proteinExistence type="predicted"/>
<sequence length="389" mass="40596">MVTVVNTAGIGLWMALNVIYAITVIGLTPGELGIGLGVASGLRLVLSAPTGHLADRCGPRVVQVWSFAALVPLTLLLTVVHGFAQYVVVVSAHAIAYGTNRAAQMAMVAGVVPADDRVRIRGYLRAATNVSISVGAGLAGLLLVIGTPAAFRWAIVGNAVTYALAGLLTARLPTVAPQPARRGPRLVALRDRPFLVFVLLDGLLSMHYLLLDVVLPLWIVRHTEAPKWMVAALLLANTVLVVLLQVRATRGTDDLRGAARAARWGGVCVAIACVVFSMTGKVSALAACALLGLGALVHVLGEVRQAAGSWGISFGLAPDHAQGQYQGAYSMGIDLGRMLAPVVLVWLALEHGVAGWLVMAGVFGAVGLAMPPVVAWARTRRPETAPVLV</sequence>
<evidence type="ECO:0000256" key="3">
    <source>
        <dbReference type="ARBA" id="ARBA00022475"/>
    </source>
</evidence>
<evidence type="ECO:0000256" key="4">
    <source>
        <dbReference type="ARBA" id="ARBA00022692"/>
    </source>
</evidence>
<dbReference type="STRING" id="504798.SAMN05421871_104132"/>
<protein>
    <submittedName>
        <fullName evidence="8">Major Facilitator Superfamily protein</fullName>
    </submittedName>
</protein>
<dbReference type="SUPFAM" id="SSF103473">
    <property type="entry name" value="MFS general substrate transporter"/>
    <property type="match status" value="1"/>
</dbReference>
<feature type="transmembrane region" description="Helical" evidence="7">
    <location>
        <begin position="194"/>
        <end position="219"/>
    </location>
</feature>
<dbReference type="Proteomes" id="UP000199651">
    <property type="component" value="Unassembled WGS sequence"/>
</dbReference>
<organism evidence="8 9">
    <name type="scientific">Actinokineospora alba</name>
    <dbReference type="NCBI Taxonomy" id="504798"/>
    <lineage>
        <taxon>Bacteria</taxon>
        <taxon>Bacillati</taxon>
        <taxon>Actinomycetota</taxon>
        <taxon>Actinomycetes</taxon>
        <taxon>Pseudonocardiales</taxon>
        <taxon>Pseudonocardiaceae</taxon>
        <taxon>Actinokineospora</taxon>
    </lineage>
</organism>
<gene>
    <name evidence="8" type="ORF">SAMN05192558_107133</name>
</gene>
<dbReference type="GO" id="GO:0005886">
    <property type="term" value="C:plasma membrane"/>
    <property type="evidence" value="ECO:0007669"/>
    <property type="project" value="UniProtKB-SubCell"/>
</dbReference>
<evidence type="ECO:0000256" key="1">
    <source>
        <dbReference type="ARBA" id="ARBA00004651"/>
    </source>
</evidence>
<keyword evidence="3" id="KW-1003">Cell membrane</keyword>
<evidence type="ECO:0000313" key="9">
    <source>
        <dbReference type="Proteomes" id="UP000199651"/>
    </source>
</evidence>
<dbReference type="InterPro" id="IPR050171">
    <property type="entry name" value="MFS_Transporters"/>
</dbReference>
<dbReference type="EMBL" id="FNJB01000007">
    <property type="protein sequence ID" value="SDP20445.1"/>
    <property type="molecule type" value="Genomic_DNA"/>
</dbReference>
<evidence type="ECO:0000256" key="5">
    <source>
        <dbReference type="ARBA" id="ARBA00022989"/>
    </source>
</evidence>
<name>A0A1H0QTK2_9PSEU</name>
<keyword evidence="2" id="KW-0813">Transport</keyword>
<dbReference type="GO" id="GO:0022857">
    <property type="term" value="F:transmembrane transporter activity"/>
    <property type="evidence" value="ECO:0007669"/>
    <property type="project" value="InterPro"/>
</dbReference>
<keyword evidence="9" id="KW-1185">Reference proteome</keyword>
<evidence type="ECO:0000256" key="7">
    <source>
        <dbReference type="SAM" id="Phobius"/>
    </source>
</evidence>
<keyword evidence="6 7" id="KW-0472">Membrane</keyword>
<feature type="transmembrane region" description="Helical" evidence="7">
    <location>
        <begin position="126"/>
        <end position="145"/>
    </location>
</feature>
<comment type="subcellular location">
    <subcellularLocation>
        <location evidence="1">Cell membrane</location>
        <topology evidence="1">Multi-pass membrane protein</topology>
    </subcellularLocation>
</comment>
<feature type="transmembrane region" description="Helical" evidence="7">
    <location>
        <begin position="67"/>
        <end position="88"/>
    </location>
</feature>
<dbReference type="PANTHER" id="PTHR23517">
    <property type="entry name" value="RESISTANCE PROTEIN MDTM, PUTATIVE-RELATED-RELATED"/>
    <property type="match status" value="1"/>
</dbReference>
<evidence type="ECO:0000256" key="6">
    <source>
        <dbReference type="ARBA" id="ARBA00023136"/>
    </source>
</evidence>
<accession>A0A1H0QTK2</accession>
<dbReference type="Pfam" id="PF07690">
    <property type="entry name" value="MFS_1"/>
    <property type="match status" value="1"/>
</dbReference>
<dbReference type="InterPro" id="IPR011701">
    <property type="entry name" value="MFS"/>
</dbReference>
<feature type="transmembrane region" description="Helical" evidence="7">
    <location>
        <begin position="225"/>
        <end position="246"/>
    </location>
</feature>
<evidence type="ECO:0000313" key="8">
    <source>
        <dbReference type="EMBL" id="SDP20445.1"/>
    </source>
</evidence>
<dbReference type="Gene3D" id="1.20.1250.20">
    <property type="entry name" value="MFS general substrate transporter like domains"/>
    <property type="match status" value="1"/>
</dbReference>
<keyword evidence="5 7" id="KW-1133">Transmembrane helix</keyword>
<feature type="transmembrane region" description="Helical" evidence="7">
    <location>
        <begin position="355"/>
        <end position="377"/>
    </location>
</feature>
<evidence type="ECO:0000256" key="2">
    <source>
        <dbReference type="ARBA" id="ARBA00022448"/>
    </source>
</evidence>
<keyword evidence="4 7" id="KW-0812">Transmembrane</keyword>
<dbReference type="PANTHER" id="PTHR23517:SF2">
    <property type="entry name" value="MULTIDRUG RESISTANCE PROTEIN MDTH"/>
    <property type="match status" value="1"/>
</dbReference>